<keyword evidence="2" id="KW-1185">Reference proteome</keyword>
<name>A0A1E2UTF4_9GAMM</name>
<evidence type="ECO:0000313" key="1">
    <source>
        <dbReference type="EMBL" id="ODB98018.1"/>
    </source>
</evidence>
<accession>A0A1E2UTF4</accession>
<dbReference type="Proteomes" id="UP000094849">
    <property type="component" value="Unassembled WGS sequence"/>
</dbReference>
<proteinExistence type="predicted"/>
<dbReference type="EMBL" id="LVJZ01000003">
    <property type="protein sequence ID" value="ODB98018.1"/>
    <property type="molecule type" value="Genomic_DNA"/>
</dbReference>
<protein>
    <recommendedName>
        <fullName evidence="3">DUF2971 domain-containing protein</fullName>
    </recommendedName>
</protein>
<evidence type="ECO:0008006" key="3">
    <source>
        <dbReference type="Google" id="ProtNLM"/>
    </source>
</evidence>
<dbReference type="RefSeq" id="WP_069024688.1">
    <property type="nucleotide sequence ID" value="NZ_LVJZ01000003.1"/>
</dbReference>
<sequence length="266" mass="30859">MILYKYVSLESGIKILEGNSIGFSEPQDFNDPFETAARDKAKESGLNPVFSSLNNCRNPWARNVAVLSLTRQPKNKLMLAHYSDNHKGMVIGFDLSKIQDFLSEEFCYIPAQYGSVIYTDTMPTFNPQEDDSANWEVCSYEIRQRALLHKDITWSMEEEVRIALILRDYETRFDVIQIDDRPLYLFKLPEDAICEVYLGPRAEILPAKFGNYETWVKLSSLLNARAGCTPYQLVIDDNSWNIEAERLRTNVYDGYWELHHDRLKCD</sequence>
<reference evidence="1 2" key="1">
    <citation type="submission" date="2016-03" db="EMBL/GenBank/DDBJ databases">
        <title>Chemosynthetic sulphur-oxidizing symbionts of marine invertebrate animals are capable of nitrogen fixation.</title>
        <authorList>
            <person name="Petersen J.M."/>
            <person name="Kemper A."/>
            <person name="Gruber-Vodicka H."/>
            <person name="Cardini U."/>
            <person name="Geest Mvander."/>
            <person name="Kleiner M."/>
            <person name="Bulgheresi S."/>
            <person name="Fussmann M."/>
            <person name="Herbold C."/>
            <person name="Seah B.K.B."/>
            <person name="Antony C.Paul."/>
            <person name="Liu D."/>
            <person name="Belitz A."/>
            <person name="Weber M."/>
        </authorList>
    </citation>
    <scope>NUCLEOTIDE SEQUENCE [LARGE SCALE GENOMIC DNA]</scope>
    <source>
        <strain evidence="1">G_D</strain>
    </source>
</reference>
<dbReference type="AlphaFoldDB" id="A0A1E2UTF4"/>
<comment type="caution">
    <text evidence="1">The sequence shown here is derived from an EMBL/GenBank/DDBJ whole genome shotgun (WGS) entry which is preliminary data.</text>
</comment>
<dbReference type="Pfam" id="PF11185">
    <property type="entry name" value="DUF2971"/>
    <property type="match status" value="1"/>
</dbReference>
<evidence type="ECO:0000313" key="2">
    <source>
        <dbReference type="Proteomes" id="UP000094849"/>
    </source>
</evidence>
<dbReference type="InterPro" id="IPR021352">
    <property type="entry name" value="DUF2971"/>
</dbReference>
<organism evidence="1 2">
    <name type="scientific">Candidatus Thiodiazotropha endoloripes</name>
    <dbReference type="NCBI Taxonomy" id="1818881"/>
    <lineage>
        <taxon>Bacteria</taxon>
        <taxon>Pseudomonadati</taxon>
        <taxon>Pseudomonadota</taxon>
        <taxon>Gammaproteobacteria</taxon>
        <taxon>Chromatiales</taxon>
        <taxon>Sedimenticolaceae</taxon>
        <taxon>Candidatus Thiodiazotropha</taxon>
    </lineage>
</organism>
<gene>
    <name evidence="1" type="ORF">A3196_15380</name>
</gene>